<dbReference type="OMA" id="CKHEGFL"/>
<evidence type="ECO:0000313" key="1">
    <source>
        <dbReference type="EMBL" id="EGZ07082.1"/>
    </source>
</evidence>
<dbReference type="InterPro" id="IPR036452">
    <property type="entry name" value="Ribo_hydro-like"/>
</dbReference>
<organism evidence="1 2">
    <name type="scientific">Phytophthora sojae (strain P6497)</name>
    <name type="common">Soybean stem and root rot agent</name>
    <name type="synonym">Phytophthora megasperma f. sp. glycines</name>
    <dbReference type="NCBI Taxonomy" id="1094619"/>
    <lineage>
        <taxon>Eukaryota</taxon>
        <taxon>Sar</taxon>
        <taxon>Stramenopiles</taxon>
        <taxon>Oomycota</taxon>
        <taxon>Peronosporomycetes</taxon>
        <taxon>Peronosporales</taxon>
        <taxon>Peronosporaceae</taxon>
        <taxon>Phytophthora</taxon>
    </lineage>
</organism>
<dbReference type="STRING" id="1094619.G5ACK8"/>
<dbReference type="SMR" id="G5ACK8"/>
<proteinExistence type="predicted"/>
<protein>
    <recommendedName>
        <fullName evidence="3">Inosine/uridine-preferring nucleoside hydrolase domain-containing protein</fullName>
    </recommendedName>
</protein>
<accession>G5ACK8</accession>
<evidence type="ECO:0008006" key="3">
    <source>
        <dbReference type="Google" id="ProtNLM"/>
    </source>
</evidence>
<dbReference type="GeneID" id="20661395"/>
<sequence length="108" mass="12417">MKIKNCRRDPLEEVNAHGEYIKKIWKFTRSFCKHEGFLPCDAYAIVILLHPEYIKTAPALKGRIHLAPDEKRGACIWDNDSPPEKANVTFVTEIDTRVFVDLLHQLAA</sequence>
<dbReference type="RefSeq" id="XP_009537846.1">
    <property type="nucleotide sequence ID" value="XM_009539551.1"/>
</dbReference>
<dbReference type="Gene3D" id="3.90.245.10">
    <property type="entry name" value="Ribonucleoside hydrolase-like"/>
    <property type="match status" value="1"/>
</dbReference>
<dbReference type="KEGG" id="psoj:PHYSODRAFT_529640"/>
<dbReference type="Proteomes" id="UP000002640">
    <property type="component" value="Unassembled WGS sequence"/>
</dbReference>
<dbReference type="SUPFAM" id="SSF53590">
    <property type="entry name" value="Nucleoside hydrolase"/>
    <property type="match status" value="1"/>
</dbReference>
<keyword evidence="2" id="KW-1185">Reference proteome</keyword>
<dbReference type="GO" id="GO:0016799">
    <property type="term" value="F:hydrolase activity, hydrolyzing N-glycosyl compounds"/>
    <property type="evidence" value="ECO:0007669"/>
    <property type="project" value="InterPro"/>
</dbReference>
<gene>
    <name evidence="1" type="ORF">PHYSODRAFT_529640</name>
</gene>
<reference evidence="1 2" key="1">
    <citation type="journal article" date="2006" name="Science">
        <title>Phytophthora genome sequences uncover evolutionary origins and mechanisms of pathogenesis.</title>
        <authorList>
            <person name="Tyler B.M."/>
            <person name="Tripathy S."/>
            <person name="Zhang X."/>
            <person name="Dehal P."/>
            <person name="Jiang R.H."/>
            <person name="Aerts A."/>
            <person name="Arredondo F.D."/>
            <person name="Baxter L."/>
            <person name="Bensasson D."/>
            <person name="Beynon J.L."/>
            <person name="Chapman J."/>
            <person name="Damasceno C.M."/>
            <person name="Dorrance A.E."/>
            <person name="Dou D."/>
            <person name="Dickerman A.W."/>
            <person name="Dubchak I.L."/>
            <person name="Garbelotto M."/>
            <person name="Gijzen M."/>
            <person name="Gordon S.G."/>
            <person name="Govers F."/>
            <person name="Grunwald N.J."/>
            <person name="Huang W."/>
            <person name="Ivors K.L."/>
            <person name="Jones R.W."/>
            <person name="Kamoun S."/>
            <person name="Krampis K."/>
            <person name="Lamour K.H."/>
            <person name="Lee M.K."/>
            <person name="McDonald W.H."/>
            <person name="Medina M."/>
            <person name="Meijer H.J."/>
            <person name="Nordberg E.K."/>
            <person name="Maclean D.J."/>
            <person name="Ospina-Giraldo M.D."/>
            <person name="Morris P.F."/>
            <person name="Phuntumart V."/>
            <person name="Putnam N.H."/>
            <person name="Rash S."/>
            <person name="Rose J.K."/>
            <person name="Sakihama Y."/>
            <person name="Salamov A.A."/>
            <person name="Savidor A."/>
            <person name="Scheuring C.F."/>
            <person name="Smith B.M."/>
            <person name="Sobral B.W."/>
            <person name="Terry A."/>
            <person name="Torto-Alalibo T.A."/>
            <person name="Win J."/>
            <person name="Xu Z."/>
            <person name="Zhang H."/>
            <person name="Grigoriev I.V."/>
            <person name="Rokhsar D.S."/>
            <person name="Boore J.L."/>
        </authorList>
    </citation>
    <scope>NUCLEOTIDE SEQUENCE [LARGE SCALE GENOMIC DNA]</scope>
    <source>
        <strain evidence="1 2">P6497</strain>
    </source>
</reference>
<dbReference type="EMBL" id="JH159163">
    <property type="protein sequence ID" value="EGZ07082.1"/>
    <property type="molecule type" value="Genomic_DNA"/>
</dbReference>
<name>G5ACK8_PHYSP</name>
<dbReference type="InParanoid" id="G5ACK8"/>
<evidence type="ECO:0000313" key="2">
    <source>
        <dbReference type="Proteomes" id="UP000002640"/>
    </source>
</evidence>
<dbReference type="AlphaFoldDB" id="G5ACK8"/>